<evidence type="ECO:0000313" key="2">
    <source>
        <dbReference type="EMBL" id="GBP60456.1"/>
    </source>
</evidence>
<protein>
    <submittedName>
        <fullName evidence="2">Uncharacterized protein</fullName>
    </submittedName>
</protein>
<comment type="caution">
    <text evidence="2">The sequence shown here is derived from an EMBL/GenBank/DDBJ whole genome shotgun (WGS) entry which is preliminary data.</text>
</comment>
<feature type="compositionally biased region" description="Basic and acidic residues" evidence="1">
    <location>
        <begin position="8"/>
        <end position="21"/>
    </location>
</feature>
<gene>
    <name evidence="2" type="ORF">EVAR_37492_1</name>
</gene>
<proteinExistence type="predicted"/>
<dbReference type="EMBL" id="BGZK01000788">
    <property type="protein sequence ID" value="GBP60456.1"/>
    <property type="molecule type" value="Genomic_DNA"/>
</dbReference>
<evidence type="ECO:0000256" key="1">
    <source>
        <dbReference type="SAM" id="MobiDB-lite"/>
    </source>
</evidence>
<dbReference type="Proteomes" id="UP000299102">
    <property type="component" value="Unassembled WGS sequence"/>
</dbReference>
<reference evidence="2 3" key="1">
    <citation type="journal article" date="2019" name="Commun. Biol.">
        <title>The bagworm genome reveals a unique fibroin gene that provides high tensile strength.</title>
        <authorList>
            <person name="Kono N."/>
            <person name="Nakamura H."/>
            <person name="Ohtoshi R."/>
            <person name="Tomita M."/>
            <person name="Numata K."/>
            <person name="Arakawa K."/>
        </authorList>
    </citation>
    <scope>NUCLEOTIDE SEQUENCE [LARGE SCALE GENOMIC DNA]</scope>
</reference>
<sequence>MGAKQSKRSVDISGKEAEGAREVAGAGGEGRLEPLADADTLKPQLNGDAHHIHTPDQHTDKEKQLDNGTPENEKDATTEKENKEKEGETEKTVPLTNGDSEAAPEAEAVNGSDAPAAGQEAGKKPKKEKVKKKWSLRSISFSRKDKPKQDKKQKEEEPKANGEPEKVPEEIETSGRLALNAGSMRFGDSRVRHRRRGDDVRRPGLTRSQGRGQ</sequence>
<feature type="compositionally biased region" description="Basic and acidic residues" evidence="1">
    <location>
        <begin position="142"/>
        <end position="169"/>
    </location>
</feature>
<keyword evidence="3" id="KW-1185">Reference proteome</keyword>
<evidence type="ECO:0000313" key="3">
    <source>
        <dbReference type="Proteomes" id="UP000299102"/>
    </source>
</evidence>
<accession>A0A4C1X9K6</accession>
<dbReference type="OrthoDB" id="8196194at2759"/>
<dbReference type="AlphaFoldDB" id="A0A4C1X9K6"/>
<dbReference type="STRING" id="151549.A0A4C1X9K6"/>
<feature type="compositionally biased region" description="Basic residues" evidence="1">
    <location>
        <begin position="124"/>
        <end position="135"/>
    </location>
</feature>
<organism evidence="2 3">
    <name type="scientific">Eumeta variegata</name>
    <name type="common">Bagworm moth</name>
    <name type="synonym">Eumeta japonica</name>
    <dbReference type="NCBI Taxonomy" id="151549"/>
    <lineage>
        <taxon>Eukaryota</taxon>
        <taxon>Metazoa</taxon>
        <taxon>Ecdysozoa</taxon>
        <taxon>Arthropoda</taxon>
        <taxon>Hexapoda</taxon>
        <taxon>Insecta</taxon>
        <taxon>Pterygota</taxon>
        <taxon>Neoptera</taxon>
        <taxon>Endopterygota</taxon>
        <taxon>Lepidoptera</taxon>
        <taxon>Glossata</taxon>
        <taxon>Ditrysia</taxon>
        <taxon>Tineoidea</taxon>
        <taxon>Psychidae</taxon>
        <taxon>Oiketicinae</taxon>
        <taxon>Eumeta</taxon>
    </lineage>
</organism>
<name>A0A4C1X9K6_EUMVA</name>
<feature type="region of interest" description="Disordered" evidence="1">
    <location>
        <begin position="1"/>
        <end position="213"/>
    </location>
</feature>
<feature type="compositionally biased region" description="Basic and acidic residues" evidence="1">
    <location>
        <begin position="48"/>
        <end position="91"/>
    </location>
</feature>